<name>A0ABS4HN40_9STAP</name>
<dbReference type="EMBL" id="JAGGKN010000002">
    <property type="protein sequence ID" value="MBP1951797.1"/>
    <property type="molecule type" value="Genomic_DNA"/>
</dbReference>
<dbReference type="Gene3D" id="2.102.10.10">
    <property type="entry name" value="Rieske [2Fe-2S] iron-sulphur domain"/>
    <property type="match status" value="1"/>
</dbReference>
<keyword evidence="6" id="KW-0812">Transmembrane</keyword>
<dbReference type="PANTHER" id="PTHR10134">
    <property type="entry name" value="CYTOCHROME B-C1 COMPLEX SUBUNIT RIESKE, MITOCHONDRIAL"/>
    <property type="match status" value="1"/>
</dbReference>
<dbReference type="InterPro" id="IPR017941">
    <property type="entry name" value="Rieske_2Fe-2S"/>
</dbReference>
<keyword evidence="3" id="KW-0408">Iron</keyword>
<dbReference type="InterPro" id="IPR006311">
    <property type="entry name" value="TAT_signal"/>
</dbReference>
<keyword evidence="8" id="KW-0560">Oxidoreductase</keyword>
<keyword evidence="2" id="KW-0479">Metal-binding</keyword>
<proteinExistence type="predicted"/>
<evidence type="ECO:0000313" key="8">
    <source>
        <dbReference type="EMBL" id="MBP1951797.1"/>
    </source>
</evidence>
<reference evidence="8 9" key="1">
    <citation type="submission" date="2021-03" db="EMBL/GenBank/DDBJ databases">
        <title>Genomic Encyclopedia of Type Strains, Phase IV (KMG-IV): sequencing the most valuable type-strain genomes for metagenomic binning, comparative biology and taxonomic classification.</title>
        <authorList>
            <person name="Goeker M."/>
        </authorList>
    </citation>
    <scope>NUCLEOTIDE SEQUENCE [LARGE SCALE GENOMIC DNA]</scope>
    <source>
        <strain evidence="8 9">DSM 22420</strain>
    </source>
</reference>
<evidence type="ECO:0000256" key="6">
    <source>
        <dbReference type="SAM" id="Phobius"/>
    </source>
</evidence>
<evidence type="ECO:0000256" key="3">
    <source>
        <dbReference type="ARBA" id="ARBA00023004"/>
    </source>
</evidence>
<dbReference type="GO" id="GO:0016491">
    <property type="term" value="F:oxidoreductase activity"/>
    <property type="evidence" value="ECO:0007669"/>
    <property type="project" value="UniProtKB-KW"/>
</dbReference>
<evidence type="ECO:0000313" key="9">
    <source>
        <dbReference type="Proteomes" id="UP001519348"/>
    </source>
</evidence>
<evidence type="ECO:0000259" key="7">
    <source>
        <dbReference type="PROSITE" id="PS51296"/>
    </source>
</evidence>
<feature type="domain" description="Rieske" evidence="7">
    <location>
        <begin position="91"/>
        <end position="163"/>
    </location>
</feature>
<dbReference type="Pfam" id="PF00355">
    <property type="entry name" value="Rieske"/>
    <property type="match status" value="1"/>
</dbReference>
<dbReference type="SUPFAM" id="SSF50022">
    <property type="entry name" value="ISP domain"/>
    <property type="match status" value="1"/>
</dbReference>
<dbReference type="Proteomes" id="UP001519348">
    <property type="component" value="Unassembled WGS sequence"/>
</dbReference>
<keyword evidence="5" id="KW-1015">Disulfide bond</keyword>
<feature type="transmembrane region" description="Helical" evidence="6">
    <location>
        <begin position="21"/>
        <end position="41"/>
    </location>
</feature>
<accession>A0ABS4HN40</accession>
<organism evidence="8 9">
    <name type="scientific">Jeotgalicoccus aerolatus</name>
    <dbReference type="NCBI Taxonomy" id="709510"/>
    <lineage>
        <taxon>Bacteria</taxon>
        <taxon>Bacillati</taxon>
        <taxon>Bacillota</taxon>
        <taxon>Bacilli</taxon>
        <taxon>Bacillales</taxon>
        <taxon>Staphylococcaceae</taxon>
        <taxon>Jeotgalicoccus</taxon>
    </lineage>
</organism>
<keyword evidence="9" id="KW-1185">Reference proteome</keyword>
<dbReference type="PROSITE" id="PS51296">
    <property type="entry name" value="RIESKE"/>
    <property type="match status" value="1"/>
</dbReference>
<dbReference type="EC" id="1.10.2.-" evidence="8"/>
<evidence type="ECO:0000256" key="4">
    <source>
        <dbReference type="ARBA" id="ARBA00023014"/>
    </source>
</evidence>
<protein>
    <submittedName>
        <fullName evidence="8">Menaquinol-cytochrome c reductase iron-sulfur subunit</fullName>
        <ecNumber evidence="8">1.10.2.-</ecNumber>
    </submittedName>
</protein>
<evidence type="ECO:0000256" key="5">
    <source>
        <dbReference type="ARBA" id="ARBA00023157"/>
    </source>
</evidence>
<evidence type="ECO:0000256" key="2">
    <source>
        <dbReference type="ARBA" id="ARBA00022723"/>
    </source>
</evidence>
<keyword evidence="6" id="KW-1133">Transmembrane helix</keyword>
<gene>
    <name evidence="8" type="ORF">J2Z27_000832</name>
</gene>
<keyword evidence="4" id="KW-0411">Iron-sulfur</keyword>
<keyword evidence="6" id="KW-0472">Membrane</keyword>
<dbReference type="InterPro" id="IPR036922">
    <property type="entry name" value="Rieske_2Fe-2S_sf"/>
</dbReference>
<keyword evidence="1" id="KW-0001">2Fe-2S</keyword>
<dbReference type="CDD" id="cd03467">
    <property type="entry name" value="Rieske"/>
    <property type="match status" value="1"/>
</dbReference>
<evidence type="ECO:0000256" key="1">
    <source>
        <dbReference type="ARBA" id="ARBA00022714"/>
    </source>
</evidence>
<dbReference type="InterPro" id="IPR014349">
    <property type="entry name" value="Rieske_Fe-S_prot"/>
</dbReference>
<sequence length="172" mass="18967">MRGERKMSQKVTRRQFMNYSLMGVGSFMAAGMILPMGRFALDPLFQESSAGDMITTSVSVDDITEEPVSVDFTFEQQDGWYVSEVTDFAWVYRDGDQIVALSPVCKHLGCTVSWASDAANPDRFFCPCHNGLYEKNGANVPGTPPRGPLDMFEVGESDGFLTIGAVKENELV</sequence>
<dbReference type="PROSITE" id="PS51318">
    <property type="entry name" value="TAT"/>
    <property type="match status" value="1"/>
</dbReference>
<comment type="caution">
    <text evidence="8">The sequence shown here is derived from an EMBL/GenBank/DDBJ whole genome shotgun (WGS) entry which is preliminary data.</text>
</comment>